<protein>
    <submittedName>
        <fullName evidence="3">Predicted protein</fullName>
    </submittedName>
</protein>
<proteinExistence type="predicted"/>
<evidence type="ECO:0000256" key="1">
    <source>
        <dbReference type="ARBA" id="ARBA00022980"/>
    </source>
</evidence>
<dbReference type="GO" id="GO:1990904">
    <property type="term" value="C:ribonucleoprotein complex"/>
    <property type="evidence" value="ECO:0007669"/>
    <property type="project" value="UniProtKB-KW"/>
</dbReference>
<evidence type="ECO:0000313" key="3">
    <source>
        <dbReference type="EMBL" id="EFH50826.1"/>
    </source>
</evidence>
<dbReference type="PANTHER" id="PTHR11449">
    <property type="entry name" value="RIBOSOMAL PROTEIN L30"/>
    <property type="match status" value="1"/>
</dbReference>
<keyword evidence="2" id="KW-0687">Ribonucleoprotein</keyword>
<dbReference type="InterPro" id="IPR029064">
    <property type="entry name" value="Ribosomal_eL30-like_sf"/>
</dbReference>
<sequence length="88" mass="10299">MEFLQDYCNLHNCPPLRRSEIEYYAMLAKVGVHHYGINRHFGETNMNVHSSRSHTIFRMGGGRSFARETIGRVAPELWQENFEAICRI</sequence>
<dbReference type="HOGENOM" id="CLU_2472139_0_0_1"/>
<dbReference type="GO" id="GO:0003723">
    <property type="term" value="F:RNA binding"/>
    <property type="evidence" value="ECO:0007669"/>
    <property type="project" value="InterPro"/>
</dbReference>
<evidence type="ECO:0000256" key="2">
    <source>
        <dbReference type="ARBA" id="ARBA00023274"/>
    </source>
</evidence>
<accession>D7LX95</accession>
<gene>
    <name evidence="3" type="ORF">ARALYDRAFT_911206</name>
</gene>
<name>D7LX95_ARALL</name>
<dbReference type="AlphaFoldDB" id="D7LX95"/>
<dbReference type="InterPro" id="IPR039109">
    <property type="entry name" value="Ribosomal_eL30-like"/>
</dbReference>
<dbReference type="GO" id="GO:0005840">
    <property type="term" value="C:ribosome"/>
    <property type="evidence" value="ECO:0007669"/>
    <property type="project" value="UniProtKB-KW"/>
</dbReference>
<evidence type="ECO:0000313" key="4">
    <source>
        <dbReference type="Proteomes" id="UP000008694"/>
    </source>
</evidence>
<reference evidence="4" key="1">
    <citation type="journal article" date="2011" name="Nat. Genet.">
        <title>The Arabidopsis lyrata genome sequence and the basis of rapid genome size change.</title>
        <authorList>
            <person name="Hu T.T."/>
            <person name="Pattyn P."/>
            <person name="Bakker E.G."/>
            <person name="Cao J."/>
            <person name="Cheng J.-F."/>
            <person name="Clark R.M."/>
            <person name="Fahlgren N."/>
            <person name="Fawcett J.A."/>
            <person name="Grimwood J."/>
            <person name="Gundlach H."/>
            <person name="Haberer G."/>
            <person name="Hollister J.D."/>
            <person name="Ossowski S."/>
            <person name="Ottilar R.P."/>
            <person name="Salamov A.A."/>
            <person name="Schneeberger K."/>
            <person name="Spannagl M."/>
            <person name="Wang X."/>
            <person name="Yang L."/>
            <person name="Nasrallah M.E."/>
            <person name="Bergelson J."/>
            <person name="Carrington J.C."/>
            <person name="Gaut B.S."/>
            <person name="Schmutz J."/>
            <person name="Mayer K.F.X."/>
            <person name="Van de Peer Y."/>
            <person name="Grigoriev I.V."/>
            <person name="Nordborg M."/>
            <person name="Weigel D."/>
            <person name="Guo Y.-L."/>
        </authorList>
    </citation>
    <scope>NUCLEOTIDE SEQUENCE [LARGE SCALE GENOMIC DNA]</scope>
    <source>
        <strain evidence="4">cv. MN47</strain>
    </source>
</reference>
<dbReference type="Gramene" id="scaffold_603263.1">
    <property type="protein sequence ID" value="scaffold_603263.1"/>
    <property type="gene ID" value="scaffold_603263.1"/>
</dbReference>
<keyword evidence="1" id="KW-0689">Ribosomal protein</keyword>
<keyword evidence="4" id="KW-1185">Reference proteome</keyword>
<dbReference type="Gene3D" id="3.30.1330.30">
    <property type="match status" value="1"/>
</dbReference>
<dbReference type="EMBL" id="GL348718">
    <property type="protein sequence ID" value="EFH50826.1"/>
    <property type="molecule type" value="Genomic_DNA"/>
</dbReference>
<dbReference type="Proteomes" id="UP000008694">
    <property type="component" value="Unassembled WGS sequence"/>
</dbReference>
<organism evidence="4">
    <name type="scientific">Arabidopsis lyrata subsp. lyrata</name>
    <name type="common">Lyre-leaved rock-cress</name>
    <dbReference type="NCBI Taxonomy" id="81972"/>
    <lineage>
        <taxon>Eukaryota</taxon>
        <taxon>Viridiplantae</taxon>
        <taxon>Streptophyta</taxon>
        <taxon>Embryophyta</taxon>
        <taxon>Tracheophyta</taxon>
        <taxon>Spermatophyta</taxon>
        <taxon>Magnoliopsida</taxon>
        <taxon>eudicotyledons</taxon>
        <taxon>Gunneridae</taxon>
        <taxon>Pentapetalae</taxon>
        <taxon>rosids</taxon>
        <taxon>malvids</taxon>
        <taxon>Brassicales</taxon>
        <taxon>Brassicaceae</taxon>
        <taxon>Camelineae</taxon>
        <taxon>Arabidopsis</taxon>
    </lineage>
</organism>
<dbReference type="STRING" id="81972.D7LX95"/>